<organism evidence="1 2">
    <name type="scientific">Anisodus tanguticus</name>
    <dbReference type="NCBI Taxonomy" id="243964"/>
    <lineage>
        <taxon>Eukaryota</taxon>
        <taxon>Viridiplantae</taxon>
        <taxon>Streptophyta</taxon>
        <taxon>Embryophyta</taxon>
        <taxon>Tracheophyta</taxon>
        <taxon>Spermatophyta</taxon>
        <taxon>Magnoliopsida</taxon>
        <taxon>eudicotyledons</taxon>
        <taxon>Gunneridae</taxon>
        <taxon>Pentapetalae</taxon>
        <taxon>asterids</taxon>
        <taxon>lamiids</taxon>
        <taxon>Solanales</taxon>
        <taxon>Solanaceae</taxon>
        <taxon>Solanoideae</taxon>
        <taxon>Hyoscyameae</taxon>
        <taxon>Anisodus</taxon>
    </lineage>
</organism>
<sequence>MLSTSNFFNPSKIITKASLDNIVHLTLNTSKFGKNSTSVDANITSQGPIILSSAKILQLLPISSMTFAKSSSILPGIVSDSRFVHIRIALHIHVSPILFQAGITRRLSCGHLKKRRFN</sequence>
<evidence type="ECO:0000313" key="1">
    <source>
        <dbReference type="EMBL" id="KAK4363112.1"/>
    </source>
</evidence>
<dbReference type="AlphaFoldDB" id="A0AAE1VC10"/>
<evidence type="ECO:0000313" key="2">
    <source>
        <dbReference type="Proteomes" id="UP001291623"/>
    </source>
</evidence>
<comment type="caution">
    <text evidence="1">The sequence shown here is derived from an EMBL/GenBank/DDBJ whole genome shotgun (WGS) entry which is preliminary data.</text>
</comment>
<accession>A0AAE1VC10</accession>
<reference evidence="1" key="1">
    <citation type="submission" date="2023-12" db="EMBL/GenBank/DDBJ databases">
        <title>Genome assembly of Anisodus tanguticus.</title>
        <authorList>
            <person name="Wang Y.-J."/>
        </authorList>
    </citation>
    <scope>NUCLEOTIDE SEQUENCE</scope>
    <source>
        <strain evidence="1">KB-2021</strain>
        <tissue evidence="1">Leaf</tissue>
    </source>
</reference>
<protein>
    <submittedName>
        <fullName evidence="1">Uncharacterized protein</fullName>
    </submittedName>
</protein>
<dbReference type="EMBL" id="JAVYJV010000009">
    <property type="protein sequence ID" value="KAK4363112.1"/>
    <property type="molecule type" value="Genomic_DNA"/>
</dbReference>
<proteinExistence type="predicted"/>
<gene>
    <name evidence="1" type="ORF">RND71_018353</name>
</gene>
<keyword evidence="2" id="KW-1185">Reference proteome</keyword>
<dbReference type="Proteomes" id="UP001291623">
    <property type="component" value="Unassembled WGS sequence"/>
</dbReference>
<name>A0AAE1VC10_9SOLA</name>